<evidence type="ECO:0000259" key="6">
    <source>
        <dbReference type="Pfam" id="PF01782"/>
    </source>
</evidence>
<reference evidence="8" key="2">
    <citation type="submission" date="2020-09" db="EMBL/GenBank/DDBJ databases">
        <authorList>
            <person name="Sun Q."/>
            <person name="Ohkuma M."/>
        </authorList>
    </citation>
    <scope>NUCLEOTIDE SEQUENCE</scope>
    <source>
        <strain evidence="8">JCM 17251</strain>
    </source>
</reference>
<reference evidence="8" key="1">
    <citation type="journal article" date="2014" name="Int. J. Syst. Evol. Microbiol.">
        <title>Complete genome sequence of Corynebacterium casei LMG S-19264T (=DSM 44701T), isolated from a smear-ripened cheese.</title>
        <authorList>
            <consortium name="US DOE Joint Genome Institute (JGI-PGF)"/>
            <person name="Walter F."/>
            <person name="Albersmeier A."/>
            <person name="Kalinowski J."/>
            <person name="Ruckert C."/>
        </authorList>
    </citation>
    <scope>NUCLEOTIDE SEQUENCE</scope>
    <source>
        <strain evidence="8">JCM 17251</strain>
    </source>
</reference>
<evidence type="ECO:0000313" key="8">
    <source>
        <dbReference type="EMBL" id="GGN49636.1"/>
    </source>
</evidence>
<dbReference type="GO" id="GO:0005737">
    <property type="term" value="C:cytoplasm"/>
    <property type="evidence" value="ECO:0007669"/>
    <property type="project" value="UniProtKB-SubCell"/>
</dbReference>
<dbReference type="GO" id="GO:0005840">
    <property type="term" value="C:ribosome"/>
    <property type="evidence" value="ECO:0007669"/>
    <property type="project" value="InterPro"/>
</dbReference>
<sequence length="170" mass="19739">MADKMFNIGKIINTHGVRGEVKIKRITDFEERFRTGETVYIKDKETTLPLIIASHRIHKGFDLITFEGMDNINDVEKYKGHYLQIHEDQQTELEENEYYYHEIIGCTVYTTADEKLGTIKEILAPGANDVWVLQRPGKKDAYIPYIESVVKRVDVQEKSIFIEPMEGLLD</sequence>
<evidence type="ECO:0000256" key="2">
    <source>
        <dbReference type="ARBA" id="ARBA00022517"/>
    </source>
</evidence>
<dbReference type="SUPFAM" id="SSF50447">
    <property type="entry name" value="Translation proteins"/>
    <property type="match status" value="1"/>
</dbReference>
<evidence type="ECO:0000256" key="5">
    <source>
        <dbReference type="HAMAP-Rule" id="MF_00014"/>
    </source>
</evidence>
<comment type="similarity">
    <text evidence="5">Belongs to the RimM family.</text>
</comment>
<keyword evidence="2 5" id="KW-0690">Ribosome biogenesis</keyword>
<keyword evidence="1 5" id="KW-0963">Cytoplasm</keyword>
<gene>
    <name evidence="5 8" type="primary">rimM</name>
    <name evidence="8" type="ORF">GCM10007971_02400</name>
</gene>
<dbReference type="Proteomes" id="UP000624041">
    <property type="component" value="Unassembled WGS sequence"/>
</dbReference>
<dbReference type="RefSeq" id="WP_188855700.1">
    <property type="nucleotide sequence ID" value="NZ_BMOS01000001.1"/>
</dbReference>
<keyword evidence="9" id="KW-1185">Reference proteome</keyword>
<dbReference type="NCBIfam" id="TIGR02273">
    <property type="entry name" value="16S_RimM"/>
    <property type="match status" value="1"/>
</dbReference>
<dbReference type="InterPro" id="IPR011033">
    <property type="entry name" value="PRC_barrel-like_sf"/>
</dbReference>
<dbReference type="GO" id="GO:0043022">
    <property type="term" value="F:ribosome binding"/>
    <property type="evidence" value="ECO:0007669"/>
    <property type="project" value="InterPro"/>
</dbReference>
<dbReference type="GO" id="GO:0006364">
    <property type="term" value="P:rRNA processing"/>
    <property type="evidence" value="ECO:0007669"/>
    <property type="project" value="UniProtKB-UniRule"/>
</dbReference>
<protein>
    <recommendedName>
        <fullName evidence="5">Ribosome maturation factor RimM</fullName>
    </recommendedName>
</protein>
<comment type="caution">
    <text evidence="8">The sequence shown here is derived from an EMBL/GenBank/DDBJ whole genome shotgun (WGS) entry which is preliminary data.</text>
</comment>
<evidence type="ECO:0000259" key="7">
    <source>
        <dbReference type="Pfam" id="PF05239"/>
    </source>
</evidence>
<feature type="domain" description="RimM N-terminal" evidence="6">
    <location>
        <begin position="8"/>
        <end position="89"/>
    </location>
</feature>
<keyword evidence="3 5" id="KW-0698">rRNA processing</keyword>
<dbReference type="PANTHER" id="PTHR33692:SF1">
    <property type="entry name" value="RIBOSOME MATURATION FACTOR RIMM"/>
    <property type="match status" value="1"/>
</dbReference>
<comment type="subunit">
    <text evidence="5">Binds ribosomal protein uS19.</text>
</comment>
<evidence type="ECO:0000256" key="3">
    <source>
        <dbReference type="ARBA" id="ARBA00022552"/>
    </source>
</evidence>
<accession>A0A918CYS4</accession>
<dbReference type="InterPro" id="IPR027275">
    <property type="entry name" value="PRC-brl_dom"/>
</dbReference>
<dbReference type="Pfam" id="PF05239">
    <property type="entry name" value="PRC"/>
    <property type="match status" value="1"/>
</dbReference>
<keyword evidence="4 5" id="KW-0143">Chaperone</keyword>
<dbReference type="SUPFAM" id="SSF50346">
    <property type="entry name" value="PRC-barrel domain"/>
    <property type="match status" value="1"/>
</dbReference>
<dbReference type="Gene3D" id="2.30.30.240">
    <property type="entry name" value="PRC-barrel domain"/>
    <property type="match status" value="1"/>
</dbReference>
<comment type="subcellular location">
    <subcellularLocation>
        <location evidence="5">Cytoplasm</location>
    </subcellularLocation>
</comment>
<dbReference type="InterPro" id="IPR011961">
    <property type="entry name" value="RimM"/>
</dbReference>
<evidence type="ECO:0000256" key="1">
    <source>
        <dbReference type="ARBA" id="ARBA00022490"/>
    </source>
</evidence>
<dbReference type="InterPro" id="IPR036976">
    <property type="entry name" value="RimM_N_sf"/>
</dbReference>
<name>A0A918CYS4_9BACI</name>
<feature type="domain" description="PRC-barrel" evidence="7">
    <location>
        <begin position="95"/>
        <end position="169"/>
    </location>
</feature>
<dbReference type="InterPro" id="IPR009000">
    <property type="entry name" value="Transl_B-barrel_sf"/>
</dbReference>
<dbReference type="Pfam" id="PF01782">
    <property type="entry name" value="RimM"/>
    <property type="match status" value="1"/>
</dbReference>
<comment type="domain">
    <text evidence="5">The PRC barrel domain binds ribosomal protein uS19.</text>
</comment>
<dbReference type="AlphaFoldDB" id="A0A918CYS4"/>
<dbReference type="GO" id="GO:0042274">
    <property type="term" value="P:ribosomal small subunit biogenesis"/>
    <property type="evidence" value="ECO:0007669"/>
    <property type="project" value="UniProtKB-UniRule"/>
</dbReference>
<comment type="function">
    <text evidence="5">An accessory protein needed during the final step in the assembly of 30S ribosomal subunit, possibly for assembly of the head region. Essential for efficient processing of 16S rRNA. May be needed both before and after RbfA during the maturation of 16S rRNA. It has affinity for free ribosomal 30S subunits but not for 70S ribosomes.</text>
</comment>
<dbReference type="EMBL" id="BMOS01000001">
    <property type="protein sequence ID" value="GGN49636.1"/>
    <property type="molecule type" value="Genomic_DNA"/>
</dbReference>
<dbReference type="Gene3D" id="2.40.30.60">
    <property type="entry name" value="RimM"/>
    <property type="match status" value="1"/>
</dbReference>
<dbReference type="HAMAP" id="MF_00014">
    <property type="entry name" value="Ribosome_mat_RimM"/>
    <property type="match status" value="1"/>
</dbReference>
<proteinExistence type="inferred from homology"/>
<dbReference type="PANTHER" id="PTHR33692">
    <property type="entry name" value="RIBOSOME MATURATION FACTOR RIMM"/>
    <property type="match status" value="1"/>
</dbReference>
<dbReference type="InterPro" id="IPR002676">
    <property type="entry name" value="RimM_N"/>
</dbReference>
<evidence type="ECO:0000313" key="9">
    <source>
        <dbReference type="Proteomes" id="UP000624041"/>
    </source>
</evidence>
<evidence type="ECO:0000256" key="4">
    <source>
        <dbReference type="ARBA" id="ARBA00023186"/>
    </source>
</evidence>
<organism evidence="8 9">
    <name type="scientific">Oceanobacillus indicireducens</name>
    <dbReference type="NCBI Taxonomy" id="1004261"/>
    <lineage>
        <taxon>Bacteria</taxon>
        <taxon>Bacillati</taxon>
        <taxon>Bacillota</taxon>
        <taxon>Bacilli</taxon>
        <taxon>Bacillales</taxon>
        <taxon>Bacillaceae</taxon>
        <taxon>Oceanobacillus</taxon>
    </lineage>
</organism>